<accession>A0ABP9ZYF4</accession>
<reference evidence="2 3" key="1">
    <citation type="submission" date="2024-04" db="EMBL/GenBank/DDBJ databases">
        <title>Draft genome sequence of Thalassolituus maritimus NBRC 116585.</title>
        <authorList>
            <person name="Miyakawa T."/>
            <person name="Kusuya Y."/>
            <person name="Miura T."/>
        </authorList>
    </citation>
    <scope>NUCLEOTIDE SEQUENCE [LARGE SCALE GENOMIC DNA]</scope>
    <source>
        <strain evidence="2 3">5NW40-0001</strain>
    </source>
</reference>
<dbReference type="InterPro" id="IPR050789">
    <property type="entry name" value="Diverse_Enzym_Activities"/>
</dbReference>
<keyword evidence="2" id="KW-0378">Hydrolase</keyword>
<dbReference type="Pfam" id="PF00144">
    <property type="entry name" value="Beta-lactamase"/>
    <property type="match status" value="1"/>
</dbReference>
<comment type="caution">
    <text evidence="2">The sequence shown here is derived from an EMBL/GenBank/DDBJ whole genome shotgun (WGS) entry which is preliminary data.</text>
</comment>
<dbReference type="InterPro" id="IPR012338">
    <property type="entry name" value="Beta-lactam/transpept-like"/>
</dbReference>
<evidence type="ECO:0000313" key="2">
    <source>
        <dbReference type="EMBL" id="GAA6145193.1"/>
    </source>
</evidence>
<dbReference type="GO" id="GO:0016787">
    <property type="term" value="F:hydrolase activity"/>
    <property type="evidence" value="ECO:0007669"/>
    <property type="project" value="UniProtKB-KW"/>
</dbReference>
<dbReference type="PANTHER" id="PTHR43283:SF7">
    <property type="entry name" value="BETA-LACTAMASE-RELATED DOMAIN-CONTAINING PROTEIN"/>
    <property type="match status" value="1"/>
</dbReference>
<name>A0ABP9ZYF4_9GAMM</name>
<keyword evidence="3" id="KW-1185">Reference proteome</keyword>
<dbReference type="Gene3D" id="3.40.710.10">
    <property type="entry name" value="DD-peptidase/beta-lactamase superfamily"/>
    <property type="match status" value="1"/>
</dbReference>
<dbReference type="PROSITE" id="PS51257">
    <property type="entry name" value="PROKAR_LIPOPROTEIN"/>
    <property type="match status" value="1"/>
</dbReference>
<dbReference type="EMBL" id="BAABWH010000003">
    <property type="protein sequence ID" value="GAA6145193.1"/>
    <property type="molecule type" value="Genomic_DNA"/>
</dbReference>
<gene>
    <name evidence="2" type="ORF">NBRC116585_13110</name>
</gene>
<organism evidence="2 3">
    <name type="scientific">Thalassolituus maritimus</name>
    <dbReference type="NCBI Taxonomy" id="484498"/>
    <lineage>
        <taxon>Bacteria</taxon>
        <taxon>Pseudomonadati</taxon>
        <taxon>Pseudomonadota</taxon>
        <taxon>Gammaproteobacteria</taxon>
        <taxon>Oceanospirillales</taxon>
        <taxon>Oceanospirillaceae</taxon>
        <taxon>Thalassolituus</taxon>
    </lineage>
</organism>
<feature type="domain" description="Beta-lactamase-related" evidence="1">
    <location>
        <begin position="158"/>
        <end position="434"/>
    </location>
</feature>
<dbReference type="InterPro" id="IPR001466">
    <property type="entry name" value="Beta-lactam-related"/>
</dbReference>
<dbReference type="PANTHER" id="PTHR43283">
    <property type="entry name" value="BETA-LACTAMASE-RELATED"/>
    <property type="match status" value="1"/>
</dbReference>
<dbReference type="SUPFAM" id="SSF56601">
    <property type="entry name" value="beta-lactamase/transpeptidase-like"/>
    <property type="match status" value="1"/>
</dbReference>
<evidence type="ECO:0000313" key="3">
    <source>
        <dbReference type="Proteomes" id="UP001481413"/>
    </source>
</evidence>
<protein>
    <submittedName>
        <fullName evidence="2">Serine hydrolase</fullName>
    </submittedName>
</protein>
<evidence type="ECO:0000259" key="1">
    <source>
        <dbReference type="Pfam" id="PF00144"/>
    </source>
</evidence>
<sequence>MFTHRALHLPVVLSLPLLLSGCILDDIPIGTGYAAKNICSGLWISGIEETRLTEDFVAPQISPLPLIWKIDIDESNHTVTVRDRIFGSKNEKVAYYREGLGCTLVHDKSLVELDRQAPTELLTGQVDYHSPWPKGAASIDQLHPAFDHSALEMHIDEAFRDTPDATRNTLSVAVAYKGQLVSERYSDDIEPDSPLLSWSMAKSITATVTGLLYDQGRLSPMAPAPVAEWTGTEKSVITLKNMLQMNAGLDWNEAAQGEDPDQGFGLFEVPDMPGYYAEQALDTPAGTRFNYSTGNSNLLARIAQNEVGGTLEDYYQFVQQTLFQPLGIQSAVIEFDAEGQPVGGAFHYLTTRDWARLGQLYLNKGEWDGEQILSSDWIEQTLTPSEPNPLYGYQLWLNTNQGFWSDLPANTFAFRGFQGQIVMMLPDYHLVIVRTGVTFNNEGASSTSDPAGIQALALGIIASLQPE</sequence>
<dbReference type="Proteomes" id="UP001481413">
    <property type="component" value="Unassembled WGS sequence"/>
</dbReference>
<proteinExistence type="predicted"/>
<dbReference type="RefSeq" id="WP_353294132.1">
    <property type="nucleotide sequence ID" value="NZ_BAABWH010000003.1"/>
</dbReference>